<dbReference type="AlphaFoldDB" id="A0A5M3MQY2"/>
<proteinExistence type="predicted"/>
<dbReference type="EMBL" id="JH711578">
    <property type="protein sequence ID" value="EIW81144.1"/>
    <property type="molecule type" value="Genomic_DNA"/>
</dbReference>
<feature type="region of interest" description="Disordered" evidence="1">
    <location>
        <begin position="40"/>
        <end position="63"/>
    </location>
</feature>
<dbReference type="RefSeq" id="XP_007768558.1">
    <property type="nucleotide sequence ID" value="XM_007770368.1"/>
</dbReference>
<evidence type="ECO:0000313" key="3">
    <source>
        <dbReference type="Proteomes" id="UP000053558"/>
    </source>
</evidence>
<feature type="compositionally biased region" description="Acidic residues" evidence="1">
    <location>
        <begin position="203"/>
        <end position="215"/>
    </location>
</feature>
<accession>A0A5M3MQY2</accession>
<protein>
    <submittedName>
        <fullName evidence="2">Uncharacterized protein</fullName>
    </submittedName>
</protein>
<comment type="caution">
    <text evidence="2">The sequence shown here is derived from an EMBL/GenBank/DDBJ whole genome shotgun (WGS) entry which is preliminary data.</text>
</comment>
<keyword evidence="3" id="KW-1185">Reference proteome</keyword>
<sequence length="403" mass="44126">MRSSTMKDASKKLRDGRLRPVSDDAFACWRDSVPIIDIESNTLDSGSDVDEDDLESSSSTTTPTAVVNDLETLTNGFVSLSINGKNVSSSMNKAIDSALLATPLTDASSAPTATTTPTNHSRVKVPIVVGKPSCSKVRLASPRPKTNPDEDEGNEESSAHFRSPTAPPCPSHSHAPQSTLKTPPRRRAPTPPPAPRKRKLSRDDDEDTRGADEDEVTPRVKRIRFILPTPSEAQTEPLTIKLPPARKLSTPSSPTAGAALDSTPGPKLRPILKPALKVAPKKHTSLKEDIRTSGKKLRTVKLVVQKHKDAAKSNVSRHNAKRTPLSPPDSPLLDVDSALDDLIDRLQQPQLVAADQRNKAMQIKQAFADYGMRLRKQEQRKELRRDIRQHQRLLVALLAYDRA</sequence>
<reference evidence="3" key="1">
    <citation type="journal article" date="2012" name="Science">
        <title>The Paleozoic origin of enzymatic lignin decomposition reconstructed from 31 fungal genomes.</title>
        <authorList>
            <person name="Floudas D."/>
            <person name="Binder M."/>
            <person name="Riley R."/>
            <person name="Barry K."/>
            <person name="Blanchette R.A."/>
            <person name="Henrissat B."/>
            <person name="Martinez A.T."/>
            <person name="Otillar R."/>
            <person name="Spatafora J.W."/>
            <person name="Yadav J.S."/>
            <person name="Aerts A."/>
            <person name="Benoit I."/>
            <person name="Boyd A."/>
            <person name="Carlson A."/>
            <person name="Copeland A."/>
            <person name="Coutinho P.M."/>
            <person name="de Vries R.P."/>
            <person name="Ferreira P."/>
            <person name="Findley K."/>
            <person name="Foster B."/>
            <person name="Gaskell J."/>
            <person name="Glotzer D."/>
            <person name="Gorecki P."/>
            <person name="Heitman J."/>
            <person name="Hesse C."/>
            <person name="Hori C."/>
            <person name="Igarashi K."/>
            <person name="Jurgens J.A."/>
            <person name="Kallen N."/>
            <person name="Kersten P."/>
            <person name="Kohler A."/>
            <person name="Kuees U."/>
            <person name="Kumar T.K.A."/>
            <person name="Kuo A."/>
            <person name="LaButti K."/>
            <person name="Larrondo L.F."/>
            <person name="Lindquist E."/>
            <person name="Ling A."/>
            <person name="Lombard V."/>
            <person name="Lucas S."/>
            <person name="Lundell T."/>
            <person name="Martin R."/>
            <person name="McLaughlin D.J."/>
            <person name="Morgenstern I."/>
            <person name="Morin E."/>
            <person name="Murat C."/>
            <person name="Nagy L.G."/>
            <person name="Nolan M."/>
            <person name="Ohm R.A."/>
            <person name="Patyshakuliyeva A."/>
            <person name="Rokas A."/>
            <person name="Ruiz-Duenas F.J."/>
            <person name="Sabat G."/>
            <person name="Salamov A."/>
            <person name="Samejima M."/>
            <person name="Schmutz J."/>
            <person name="Slot J.C."/>
            <person name="St John F."/>
            <person name="Stenlid J."/>
            <person name="Sun H."/>
            <person name="Sun S."/>
            <person name="Syed K."/>
            <person name="Tsang A."/>
            <person name="Wiebenga A."/>
            <person name="Young D."/>
            <person name="Pisabarro A."/>
            <person name="Eastwood D.C."/>
            <person name="Martin F."/>
            <person name="Cullen D."/>
            <person name="Grigoriev I.V."/>
            <person name="Hibbett D.S."/>
        </authorList>
    </citation>
    <scope>NUCLEOTIDE SEQUENCE [LARGE SCALE GENOMIC DNA]</scope>
    <source>
        <strain evidence="3">RWD-64-598 SS2</strain>
    </source>
</reference>
<dbReference type="GeneID" id="19200993"/>
<feature type="region of interest" description="Disordered" evidence="1">
    <location>
        <begin position="307"/>
        <end position="333"/>
    </location>
</feature>
<name>A0A5M3MQY2_CONPW</name>
<gene>
    <name evidence="2" type="ORF">CONPUDRAFT_137218</name>
</gene>
<dbReference type="Proteomes" id="UP000053558">
    <property type="component" value="Unassembled WGS sequence"/>
</dbReference>
<feature type="region of interest" description="Disordered" evidence="1">
    <location>
        <begin position="107"/>
        <end position="270"/>
    </location>
</feature>
<evidence type="ECO:0000256" key="1">
    <source>
        <dbReference type="SAM" id="MobiDB-lite"/>
    </source>
</evidence>
<organism evidence="2 3">
    <name type="scientific">Coniophora puteana (strain RWD-64-598)</name>
    <name type="common">Brown rot fungus</name>
    <dbReference type="NCBI Taxonomy" id="741705"/>
    <lineage>
        <taxon>Eukaryota</taxon>
        <taxon>Fungi</taxon>
        <taxon>Dikarya</taxon>
        <taxon>Basidiomycota</taxon>
        <taxon>Agaricomycotina</taxon>
        <taxon>Agaricomycetes</taxon>
        <taxon>Agaricomycetidae</taxon>
        <taxon>Boletales</taxon>
        <taxon>Coniophorineae</taxon>
        <taxon>Coniophoraceae</taxon>
        <taxon>Coniophora</taxon>
    </lineage>
</organism>
<dbReference type="KEGG" id="cput:CONPUDRAFT_137218"/>
<evidence type="ECO:0000313" key="2">
    <source>
        <dbReference type="EMBL" id="EIW81144.1"/>
    </source>
</evidence>
<feature type="compositionally biased region" description="Low complexity" evidence="1">
    <location>
        <begin position="107"/>
        <end position="118"/>
    </location>
</feature>